<dbReference type="Gene3D" id="3.40.50.720">
    <property type="entry name" value="NAD(P)-binding Rossmann-like Domain"/>
    <property type="match status" value="1"/>
</dbReference>
<dbReference type="InterPro" id="IPR036291">
    <property type="entry name" value="NAD(P)-bd_dom_sf"/>
</dbReference>
<dbReference type="Gene3D" id="3.90.180.10">
    <property type="entry name" value="Medium-chain alcohol dehydrogenases, catalytic domain"/>
    <property type="match status" value="1"/>
</dbReference>
<sequence length="336" mass="35584">MKAFSYSEFGAPVDVIKAVDVAVPEPGPGTVRVKIVTASINPVDFMVCRTGLTAAGWNTALPFVPFYDLSGTVDAVGTDVSAFQVGDEVFGVNWGQGKDQPFAVHDDEFNLVGGACAEYAIMPACKLSLKPAAVSHDVAAAVALVGTTAYQALDVLGVKSGSRVLILGGAGAVGQIAVQLAKERGAWVATTCSGRTRDFVSSVAKPDMIIDYNVSKWDEMEEIKGSLDAVFDAVGEKDAFPRVRDGKLVREGGSYLSIAGRDVGYDAKAHPGFTYAAWYCLKNSPKVQDELAKLIADKKLVVTIEETFPFTLEGVLRAFVKQESGKSVGKNIISVC</sequence>
<dbReference type="PANTHER" id="PTHR43482:SF1">
    <property type="entry name" value="PROTEIN AST1-RELATED"/>
    <property type="match status" value="1"/>
</dbReference>
<dbReference type="OrthoDB" id="201656at2759"/>
<accession>A0A5J4YIB8</accession>
<dbReference type="InterPro" id="IPR020843">
    <property type="entry name" value="ER"/>
</dbReference>
<evidence type="ECO:0000313" key="3">
    <source>
        <dbReference type="Proteomes" id="UP000324585"/>
    </source>
</evidence>
<comment type="caution">
    <text evidence="2">The sequence shown here is derived from an EMBL/GenBank/DDBJ whole genome shotgun (WGS) entry which is preliminary data.</text>
</comment>
<dbReference type="SUPFAM" id="SSF51735">
    <property type="entry name" value="NAD(P)-binding Rossmann-fold domains"/>
    <property type="match status" value="1"/>
</dbReference>
<evidence type="ECO:0000313" key="2">
    <source>
        <dbReference type="EMBL" id="KAA8490792.1"/>
    </source>
</evidence>
<proteinExistence type="predicted"/>
<name>A0A5J4YIB8_PORPP</name>
<keyword evidence="3" id="KW-1185">Reference proteome</keyword>
<dbReference type="InterPro" id="IPR011032">
    <property type="entry name" value="GroES-like_sf"/>
</dbReference>
<dbReference type="AlphaFoldDB" id="A0A5J4YIB8"/>
<dbReference type="SUPFAM" id="SSF50129">
    <property type="entry name" value="GroES-like"/>
    <property type="match status" value="1"/>
</dbReference>
<dbReference type="Pfam" id="PF13602">
    <property type="entry name" value="ADH_zinc_N_2"/>
    <property type="match status" value="1"/>
</dbReference>
<reference evidence="3" key="1">
    <citation type="journal article" date="2019" name="Nat. Commun.">
        <title>Expansion of phycobilisome linker gene families in mesophilic red algae.</title>
        <authorList>
            <person name="Lee J."/>
            <person name="Kim D."/>
            <person name="Bhattacharya D."/>
            <person name="Yoon H.S."/>
        </authorList>
    </citation>
    <scope>NUCLEOTIDE SEQUENCE [LARGE SCALE GENOMIC DNA]</scope>
    <source>
        <strain evidence="3">CCMP 1328</strain>
    </source>
</reference>
<dbReference type="Proteomes" id="UP000324585">
    <property type="component" value="Unassembled WGS sequence"/>
</dbReference>
<protein>
    <submittedName>
        <fullName evidence="2">2-methylene-furan-3-one reductase</fullName>
    </submittedName>
</protein>
<gene>
    <name evidence="2" type="ORF">FVE85_1239</name>
</gene>
<organism evidence="2 3">
    <name type="scientific">Porphyridium purpureum</name>
    <name type="common">Red alga</name>
    <name type="synonym">Porphyridium cruentum</name>
    <dbReference type="NCBI Taxonomy" id="35688"/>
    <lineage>
        <taxon>Eukaryota</taxon>
        <taxon>Rhodophyta</taxon>
        <taxon>Bangiophyceae</taxon>
        <taxon>Porphyridiales</taxon>
        <taxon>Porphyridiaceae</taxon>
        <taxon>Porphyridium</taxon>
    </lineage>
</organism>
<evidence type="ECO:0000259" key="1">
    <source>
        <dbReference type="SMART" id="SM00829"/>
    </source>
</evidence>
<dbReference type="PANTHER" id="PTHR43482">
    <property type="entry name" value="PROTEIN AST1-RELATED"/>
    <property type="match status" value="1"/>
</dbReference>
<dbReference type="OMA" id="CANELNW"/>
<dbReference type="CDD" id="cd05289">
    <property type="entry name" value="MDR_like_2"/>
    <property type="match status" value="1"/>
</dbReference>
<dbReference type="InterPro" id="IPR013154">
    <property type="entry name" value="ADH-like_N"/>
</dbReference>
<dbReference type="Pfam" id="PF08240">
    <property type="entry name" value="ADH_N"/>
    <property type="match status" value="1"/>
</dbReference>
<feature type="domain" description="Enoyl reductase (ER)" evidence="1">
    <location>
        <begin position="11"/>
        <end position="333"/>
    </location>
</feature>
<dbReference type="InterPro" id="IPR052585">
    <property type="entry name" value="Lipid_raft_assoc_Zn_ADH"/>
</dbReference>
<dbReference type="SMART" id="SM00829">
    <property type="entry name" value="PKS_ER"/>
    <property type="match status" value="1"/>
</dbReference>
<dbReference type="EMBL" id="VRMN01000018">
    <property type="protein sequence ID" value="KAA8490792.1"/>
    <property type="molecule type" value="Genomic_DNA"/>
</dbReference>
<dbReference type="GO" id="GO:0016491">
    <property type="term" value="F:oxidoreductase activity"/>
    <property type="evidence" value="ECO:0007669"/>
    <property type="project" value="InterPro"/>
</dbReference>